<evidence type="ECO:0000259" key="1">
    <source>
        <dbReference type="Pfam" id="PF01272"/>
    </source>
</evidence>
<feature type="domain" description="Transcription elongation factor GreA/GreB C-terminal" evidence="1">
    <location>
        <begin position="83"/>
        <end position="158"/>
    </location>
</feature>
<dbReference type="SUPFAM" id="SSF54534">
    <property type="entry name" value="FKBP-like"/>
    <property type="match status" value="1"/>
</dbReference>
<gene>
    <name evidence="2" type="ORF">VSA01S_01610</name>
</gene>
<dbReference type="GO" id="GO:0070063">
    <property type="term" value="F:RNA polymerase binding"/>
    <property type="evidence" value="ECO:0007669"/>
    <property type="project" value="InterPro"/>
</dbReference>
<dbReference type="Proteomes" id="UP000321922">
    <property type="component" value="Unassembled WGS sequence"/>
</dbReference>
<sequence>MNKVELVQKIIQHLEHKRQVTYASTQRAVDAATNEETVPEHKYDTLALEAAYLAHGQAMRLHENEEELRQYRALSVRSFTDLAVSVGAYVELQDEDNCEKVFFIGPCAGGLKVEHEEKTVFVLTPHSPLGRALMGKRESDEFEVNIAGDVQFYELIKVC</sequence>
<dbReference type="GO" id="GO:0003677">
    <property type="term" value="F:DNA binding"/>
    <property type="evidence" value="ECO:0007669"/>
    <property type="project" value="InterPro"/>
</dbReference>
<proteinExistence type="predicted"/>
<dbReference type="EMBL" id="BJXJ01000001">
    <property type="protein sequence ID" value="GEM74049.1"/>
    <property type="molecule type" value="Genomic_DNA"/>
</dbReference>
<dbReference type="InterPro" id="IPR001437">
    <property type="entry name" value="Tscrpt_elong_fac_GreA/B_C"/>
</dbReference>
<dbReference type="PIRSF" id="PIRSF006092">
    <property type="entry name" value="GreA_GreB"/>
    <property type="match status" value="1"/>
</dbReference>
<organism evidence="2 3">
    <name type="scientific">Vibrio sagamiensis NBRC 104589</name>
    <dbReference type="NCBI Taxonomy" id="1219064"/>
    <lineage>
        <taxon>Bacteria</taxon>
        <taxon>Pseudomonadati</taxon>
        <taxon>Pseudomonadota</taxon>
        <taxon>Gammaproteobacteria</taxon>
        <taxon>Vibrionales</taxon>
        <taxon>Vibrionaceae</taxon>
        <taxon>Vibrio</taxon>
    </lineage>
</organism>
<dbReference type="AlphaFoldDB" id="A0A511Q9T2"/>
<protein>
    <recommendedName>
        <fullName evidence="1">Transcription elongation factor GreA/GreB C-terminal domain-containing protein</fullName>
    </recommendedName>
</protein>
<dbReference type="InterPro" id="IPR036953">
    <property type="entry name" value="GreA/GreB_C_sf"/>
</dbReference>
<dbReference type="Pfam" id="PF01272">
    <property type="entry name" value="GreA_GreB"/>
    <property type="match status" value="1"/>
</dbReference>
<dbReference type="OrthoDB" id="5293337at2"/>
<evidence type="ECO:0000313" key="2">
    <source>
        <dbReference type="EMBL" id="GEM74049.1"/>
    </source>
</evidence>
<keyword evidence="3" id="KW-1185">Reference proteome</keyword>
<comment type="caution">
    <text evidence="2">The sequence shown here is derived from an EMBL/GenBank/DDBJ whole genome shotgun (WGS) entry which is preliminary data.</text>
</comment>
<dbReference type="Gene3D" id="3.10.50.30">
    <property type="entry name" value="Transcription elongation factor, GreA/GreB, C-terminal domain"/>
    <property type="match status" value="1"/>
</dbReference>
<evidence type="ECO:0000313" key="3">
    <source>
        <dbReference type="Proteomes" id="UP000321922"/>
    </source>
</evidence>
<reference evidence="2 3" key="1">
    <citation type="submission" date="2019-07" db="EMBL/GenBank/DDBJ databases">
        <title>Whole genome shotgun sequence of Vibrio sagamiensis NBRC 104589.</title>
        <authorList>
            <person name="Hosoyama A."/>
            <person name="Uohara A."/>
            <person name="Ohji S."/>
            <person name="Ichikawa N."/>
        </authorList>
    </citation>
    <scope>NUCLEOTIDE SEQUENCE [LARGE SCALE GENOMIC DNA]</scope>
    <source>
        <strain evidence="2 3">NBRC 104589</strain>
    </source>
</reference>
<dbReference type="GO" id="GO:0032784">
    <property type="term" value="P:regulation of DNA-templated transcription elongation"/>
    <property type="evidence" value="ECO:0007669"/>
    <property type="project" value="InterPro"/>
</dbReference>
<dbReference type="RefSeq" id="WP_039979539.1">
    <property type="nucleotide sequence ID" value="NZ_BAOJ01000017.1"/>
</dbReference>
<dbReference type="InterPro" id="IPR023459">
    <property type="entry name" value="Tscrpt_elong_fac_GreA/B_fam"/>
</dbReference>
<name>A0A511Q9T2_9VIBR</name>
<accession>A0A511Q9T2</accession>